<evidence type="ECO:0000313" key="2">
    <source>
        <dbReference type="EMBL" id="BBG26486.1"/>
    </source>
</evidence>
<reference evidence="2 3" key="2">
    <citation type="journal article" date="2020" name="Int. J. Syst. Evol. Microbiol.">
        <title>Sulfuracidifex tepidarius gen. nov., sp. nov. and transfer of Sulfolobus metallicus Huber and Stetter 1992 to the genus Sulfuracidifex as Sulfuracidifex metallicus comb. nov.</title>
        <authorList>
            <person name="Itoh T."/>
            <person name="Miura T."/>
            <person name="Sakai H.D."/>
            <person name="Kato S."/>
            <person name="Ohkuma M."/>
            <person name="Takashina T."/>
        </authorList>
    </citation>
    <scope>NUCLEOTIDE SEQUENCE</scope>
    <source>
        <strain evidence="1 3">IC-006</strain>
        <strain evidence="2">IC-007</strain>
    </source>
</reference>
<gene>
    <name evidence="1" type="ORF">IC006_1023</name>
    <name evidence="2" type="ORF">IC007_0997</name>
</gene>
<evidence type="ECO:0000313" key="3">
    <source>
        <dbReference type="Proteomes" id="UP000322983"/>
    </source>
</evidence>
<dbReference type="STRING" id="1294262.GCA_001316085_02480"/>
<reference evidence="4" key="1">
    <citation type="submission" date="2018-09" db="EMBL/GenBank/DDBJ databases">
        <title>Complete Genome Sequencing of Sulfolobus sp. JCM 16834.</title>
        <authorList>
            <person name="Kato S."/>
            <person name="Itoh T."/>
            <person name="Ohkuma M."/>
        </authorList>
    </citation>
    <scope>NUCLEOTIDE SEQUENCE [LARGE SCALE GENOMIC DNA]</scope>
    <source>
        <strain evidence="4">IC-007</strain>
    </source>
</reference>
<sequence length="50" mass="6061">MAPFCITIVNMYMYLSRPPRLQEEHAFLLQSDQTDQFEEDYRQILIHVKT</sequence>
<keyword evidence="3" id="KW-1185">Reference proteome</keyword>
<name>A0A510E1X5_9CREN</name>
<dbReference type="KEGG" id="step:IC006_1023"/>
<organism evidence="2 4">
    <name type="scientific">Sulfuracidifex tepidarius</name>
    <dbReference type="NCBI Taxonomy" id="1294262"/>
    <lineage>
        <taxon>Archaea</taxon>
        <taxon>Thermoproteota</taxon>
        <taxon>Thermoprotei</taxon>
        <taxon>Sulfolobales</taxon>
        <taxon>Sulfolobaceae</taxon>
        <taxon>Sulfuracidifex</taxon>
    </lineage>
</organism>
<accession>A0A510DU25</accession>
<dbReference type="AlphaFoldDB" id="A0A510E1X5"/>
<evidence type="ECO:0000313" key="4">
    <source>
        <dbReference type="Proteomes" id="UP000325030"/>
    </source>
</evidence>
<protein>
    <submittedName>
        <fullName evidence="2">Uncharacterized protein</fullName>
    </submittedName>
</protein>
<dbReference type="Proteomes" id="UP000322983">
    <property type="component" value="Chromosome"/>
</dbReference>
<dbReference type="Proteomes" id="UP000325030">
    <property type="component" value="Chromosome"/>
</dbReference>
<dbReference type="EMBL" id="AP018929">
    <property type="protein sequence ID" value="BBG23732.1"/>
    <property type="molecule type" value="Genomic_DNA"/>
</dbReference>
<accession>A0A510E1X5</accession>
<proteinExistence type="predicted"/>
<dbReference type="EMBL" id="AP018930">
    <property type="protein sequence ID" value="BBG26486.1"/>
    <property type="molecule type" value="Genomic_DNA"/>
</dbReference>
<evidence type="ECO:0000313" key="1">
    <source>
        <dbReference type="EMBL" id="BBG23732.1"/>
    </source>
</evidence>